<feature type="chain" id="PRO_5030528576" description="DUF2490 domain-containing protein" evidence="1">
    <location>
        <begin position="21"/>
        <end position="275"/>
    </location>
</feature>
<proteinExistence type="predicted"/>
<protein>
    <recommendedName>
        <fullName evidence="4">DUF2490 domain-containing protein</fullName>
    </recommendedName>
</protein>
<feature type="signal peptide" evidence="1">
    <location>
        <begin position="1"/>
        <end position="20"/>
    </location>
</feature>
<sequence>MKFNCFLYISICFLSITTYAQETEKKNLDTSYWTNWNFDYQLNNLDSLFFEVNTRSSAFDSYIVDGLNINRAHIMTGYAHHLTEKLYLGASIRSVFEPDWNVWYWRLFLQHNGQIGDGLLDFQKRIQYEYITPFKQVDTPGTRDNYGRFGFWLLLGKDFNIGKPKFRTEFSYEFFINNGDDATDQRLVDLSRLRLDMYWYVSDRIRIGAFAMRNTEFYFAPATGPSYDANGELISEGKPERNLNRITPVYGFSFKYSIPHKEECNCPGEKRRKRK</sequence>
<keyword evidence="1" id="KW-0732">Signal</keyword>
<evidence type="ECO:0000313" key="3">
    <source>
        <dbReference type="Proteomes" id="UP000585050"/>
    </source>
</evidence>
<dbReference type="EMBL" id="JABAIL010000003">
    <property type="protein sequence ID" value="NLR92048.1"/>
    <property type="molecule type" value="Genomic_DNA"/>
</dbReference>
<evidence type="ECO:0008006" key="4">
    <source>
        <dbReference type="Google" id="ProtNLM"/>
    </source>
</evidence>
<evidence type="ECO:0000256" key="1">
    <source>
        <dbReference type="SAM" id="SignalP"/>
    </source>
</evidence>
<evidence type="ECO:0000313" key="2">
    <source>
        <dbReference type="EMBL" id="NLR92048.1"/>
    </source>
</evidence>
<gene>
    <name evidence="2" type="ORF">HGP29_12555</name>
</gene>
<name>A0A7X8SL00_9BACT</name>
<reference evidence="2 3" key="1">
    <citation type="submission" date="2020-04" db="EMBL/GenBank/DDBJ databases">
        <title>Flammeovirga sp. SR4, a novel species isolated from seawater.</title>
        <authorList>
            <person name="Wang X."/>
        </authorList>
    </citation>
    <scope>NUCLEOTIDE SEQUENCE [LARGE SCALE GENOMIC DNA]</scope>
    <source>
        <strain evidence="2 3">SR4</strain>
    </source>
</reference>
<comment type="caution">
    <text evidence="2">The sequence shown here is derived from an EMBL/GenBank/DDBJ whole genome shotgun (WGS) entry which is preliminary data.</text>
</comment>
<dbReference type="Proteomes" id="UP000585050">
    <property type="component" value="Unassembled WGS sequence"/>
</dbReference>
<organism evidence="2 3">
    <name type="scientific">Flammeovirga agarivorans</name>
    <dbReference type="NCBI Taxonomy" id="2726742"/>
    <lineage>
        <taxon>Bacteria</taxon>
        <taxon>Pseudomonadati</taxon>
        <taxon>Bacteroidota</taxon>
        <taxon>Cytophagia</taxon>
        <taxon>Cytophagales</taxon>
        <taxon>Flammeovirgaceae</taxon>
        <taxon>Flammeovirga</taxon>
    </lineage>
</organism>
<dbReference type="RefSeq" id="WP_168882753.1">
    <property type="nucleotide sequence ID" value="NZ_JABAIL010000003.1"/>
</dbReference>
<dbReference type="AlphaFoldDB" id="A0A7X8SL00"/>
<accession>A0A7X8SL00</accession>
<keyword evidence="3" id="KW-1185">Reference proteome</keyword>